<reference evidence="1 2" key="1">
    <citation type="submission" date="2016-02" db="EMBL/GenBank/DDBJ databases">
        <title>Corynebacterium glutamicum N24 whole genome sequencing project.</title>
        <authorList>
            <person name="Matsutani M."/>
            <person name="Nangtapong N."/>
            <person name="Yakushi T."/>
            <person name="Matsushita K."/>
        </authorList>
    </citation>
    <scope>NUCLEOTIDE SEQUENCE [LARGE SCALE GENOMIC DNA]</scope>
    <source>
        <strain evidence="1 2">N24</strain>
    </source>
</reference>
<evidence type="ECO:0000313" key="1">
    <source>
        <dbReference type="EMBL" id="BAU95582.1"/>
    </source>
</evidence>
<keyword evidence="2" id="KW-1185">Reference proteome</keyword>
<dbReference type="EMBL" id="AP017369">
    <property type="protein sequence ID" value="BAU95582.1"/>
    <property type="molecule type" value="Genomic_DNA"/>
</dbReference>
<gene>
    <name evidence="1" type="ORF">N24_1320</name>
</gene>
<accession>A0A169RV26</accession>
<evidence type="ECO:0000313" key="2">
    <source>
        <dbReference type="Proteomes" id="UP000218244"/>
    </source>
</evidence>
<sequence length="80" mass="8740">MASGVDVKPGSLLIKDSFQAGGEFGKSNEYLHGEVGMVQKFDHFASFAAVLERIFAHSFPFGVWADVAKSPTYLSPTCRR</sequence>
<proteinExistence type="predicted"/>
<organism evidence="1 2">
    <name type="scientific">Corynebacterium suranareeae</name>
    <dbReference type="NCBI Taxonomy" id="2506452"/>
    <lineage>
        <taxon>Bacteria</taxon>
        <taxon>Bacillati</taxon>
        <taxon>Actinomycetota</taxon>
        <taxon>Actinomycetes</taxon>
        <taxon>Mycobacteriales</taxon>
        <taxon>Corynebacteriaceae</taxon>
        <taxon>Corynebacterium</taxon>
    </lineage>
</organism>
<name>A0A169RV26_9CORY</name>
<dbReference type="AlphaFoldDB" id="A0A169RV26"/>
<protein>
    <submittedName>
        <fullName evidence="1">Uncharacterized protein</fullName>
    </submittedName>
</protein>
<dbReference type="Proteomes" id="UP000218244">
    <property type="component" value="Chromosome"/>
</dbReference>
<dbReference type="KEGG" id="csur:N24_1320"/>